<organism evidence="2 3">
    <name type="scientific">Miscanthus lutarioriparius</name>
    <dbReference type="NCBI Taxonomy" id="422564"/>
    <lineage>
        <taxon>Eukaryota</taxon>
        <taxon>Viridiplantae</taxon>
        <taxon>Streptophyta</taxon>
        <taxon>Embryophyta</taxon>
        <taxon>Tracheophyta</taxon>
        <taxon>Spermatophyta</taxon>
        <taxon>Magnoliopsida</taxon>
        <taxon>Liliopsida</taxon>
        <taxon>Poales</taxon>
        <taxon>Poaceae</taxon>
        <taxon>PACMAD clade</taxon>
        <taxon>Panicoideae</taxon>
        <taxon>Andropogonodae</taxon>
        <taxon>Andropogoneae</taxon>
        <taxon>Saccharinae</taxon>
        <taxon>Miscanthus</taxon>
    </lineage>
</organism>
<keyword evidence="3" id="KW-1185">Reference proteome</keyword>
<dbReference type="EMBL" id="CAJGYO010000011">
    <property type="protein sequence ID" value="CAD6260493.1"/>
    <property type="molecule type" value="Genomic_DNA"/>
</dbReference>
<name>A0A811QPX4_9POAL</name>
<evidence type="ECO:0000256" key="1">
    <source>
        <dbReference type="SAM" id="MobiDB-lite"/>
    </source>
</evidence>
<proteinExistence type="predicted"/>
<gene>
    <name evidence="2" type="ORF">NCGR_LOCUS43927</name>
</gene>
<evidence type="ECO:0000313" key="3">
    <source>
        <dbReference type="Proteomes" id="UP000604825"/>
    </source>
</evidence>
<dbReference type="AlphaFoldDB" id="A0A811QPX4"/>
<reference evidence="2" key="1">
    <citation type="submission" date="2020-10" db="EMBL/GenBank/DDBJ databases">
        <authorList>
            <person name="Han B."/>
            <person name="Lu T."/>
            <person name="Zhao Q."/>
            <person name="Huang X."/>
            <person name="Zhao Y."/>
        </authorList>
    </citation>
    <scope>NUCLEOTIDE SEQUENCE</scope>
</reference>
<feature type="compositionally biased region" description="Basic residues" evidence="1">
    <location>
        <begin position="7"/>
        <end position="17"/>
    </location>
</feature>
<evidence type="ECO:0000313" key="2">
    <source>
        <dbReference type="EMBL" id="CAD6260493.1"/>
    </source>
</evidence>
<comment type="caution">
    <text evidence="2">The sequence shown here is derived from an EMBL/GenBank/DDBJ whole genome shotgun (WGS) entry which is preliminary data.</text>
</comment>
<sequence length="60" mass="6561">MALSTSRSRRHVHHSGTPKKGGVTVSHLKLCAPEEARTTSLQLRTLSWASPLPRRAMQAA</sequence>
<protein>
    <submittedName>
        <fullName evidence="2">Uncharacterized protein</fullName>
    </submittedName>
</protein>
<accession>A0A811QPX4</accession>
<feature type="region of interest" description="Disordered" evidence="1">
    <location>
        <begin position="1"/>
        <end position="25"/>
    </location>
</feature>
<dbReference type="Proteomes" id="UP000604825">
    <property type="component" value="Unassembled WGS sequence"/>
</dbReference>